<evidence type="ECO:0000256" key="1">
    <source>
        <dbReference type="ARBA" id="ARBA00004651"/>
    </source>
</evidence>
<feature type="transmembrane region" description="Helical" evidence="7">
    <location>
        <begin position="133"/>
        <end position="152"/>
    </location>
</feature>
<feature type="transmembrane region" description="Helical" evidence="7">
    <location>
        <begin position="6"/>
        <end position="27"/>
    </location>
</feature>
<keyword evidence="3" id="KW-1003">Cell membrane</keyword>
<evidence type="ECO:0008006" key="9">
    <source>
        <dbReference type="Google" id="ProtNLM"/>
    </source>
</evidence>
<dbReference type="EMBL" id="UINC01027058">
    <property type="protein sequence ID" value="SVB05643.1"/>
    <property type="molecule type" value="Genomic_DNA"/>
</dbReference>
<dbReference type="InterPro" id="IPR036259">
    <property type="entry name" value="MFS_trans_sf"/>
</dbReference>
<protein>
    <recommendedName>
        <fullName evidence="9">Major facilitator superfamily (MFS) profile domain-containing protein</fullName>
    </recommendedName>
</protein>
<evidence type="ECO:0000256" key="2">
    <source>
        <dbReference type="ARBA" id="ARBA00022448"/>
    </source>
</evidence>
<reference evidence="8" key="1">
    <citation type="submission" date="2018-05" db="EMBL/GenBank/DDBJ databases">
        <authorList>
            <person name="Lanie J.A."/>
            <person name="Ng W.-L."/>
            <person name="Kazmierczak K.M."/>
            <person name="Andrzejewski T.M."/>
            <person name="Davidsen T.M."/>
            <person name="Wayne K.J."/>
            <person name="Tettelin H."/>
            <person name="Glass J.I."/>
            <person name="Rusch D."/>
            <person name="Podicherti R."/>
            <person name="Tsui H.-C.T."/>
            <person name="Winkler M.E."/>
        </authorList>
    </citation>
    <scope>NUCLEOTIDE SEQUENCE</scope>
</reference>
<feature type="transmembrane region" description="Helical" evidence="7">
    <location>
        <begin position="68"/>
        <end position="91"/>
    </location>
</feature>
<evidence type="ECO:0000256" key="7">
    <source>
        <dbReference type="SAM" id="Phobius"/>
    </source>
</evidence>
<dbReference type="Pfam" id="PF05977">
    <property type="entry name" value="MFS_3"/>
    <property type="match status" value="1"/>
</dbReference>
<evidence type="ECO:0000313" key="8">
    <source>
        <dbReference type="EMBL" id="SVB05643.1"/>
    </source>
</evidence>
<feature type="non-terminal residue" evidence="8">
    <location>
        <position position="1"/>
    </location>
</feature>
<dbReference type="PANTHER" id="PTHR23513:SF11">
    <property type="entry name" value="STAPHYLOFERRIN A TRANSPORTER"/>
    <property type="match status" value="1"/>
</dbReference>
<feature type="transmembrane region" description="Helical" evidence="7">
    <location>
        <begin position="191"/>
        <end position="213"/>
    </location>
</feature>
<proteinExistence type="predicted"/>
<accession>A0A382AXA9</accession>
<evidence type="ECO:0000256" key="5">
    <source>
        <dbReference type="ARBA" id="ARBA00022989"/>
    </source>
</evidence>
<keyword evidence="2" id="KW-0813">Transport</keyword>
<organism evidence="8">
    <name type="scientific">marine metagenome</name>
    <dbReference type="NCBI Taxonomy" id="408172"/>
    <lineage>
        <taxon>unclassified sequences</taxon>
        <taxon>metagenomes</taxon>
        <taxon>ecological metagenomes</taxon>
    </lineage>
</organism>
<evidence type="ECO:0000256" key="6">
    <source>
        <dbReference type="ARBA" id="ARBA00023136"/>
    </source>
</evidence>
<dbReference type="PANTHER" id="PTHR23513">
    <property type="entry name" value="INTEGRAL MEMBRANE EFFLUX PROTEIN-RELATED"/>
    <property type="match status" value="1"/>
</dbReference>
<dbReference type="InterPro" id="IPR010290">
    <property type="entry name" value="TM_effector"/>
</dbReference>
<feature type="transmembrane region" description="Helical" evidence="7">
    <location>
        <begin position="158"/>
        <end position="179"/>
    </location>
</feature>
<feature type="transmembrane region" description="Helical" evidence="7">
    <location>
        <begin position="103"/>
        <end position="121"/>
    </location>
</feature>
<name>A0A382AXA9_9ZZZZ</name>
<dbReference type="Gene3D" id="1.20.1250.20">
    <property type="entry name" value="MFS general substrate transporter like domains"/>
    <property type="match status" value="1"/>
</dbReference>
<dbReference type="SUPFAM" id="SSF103473">
    <property type="entry name" value="MFS general substrate transporter"/>
    <property type="match status" value="1"/>
</dbReference>
<sequence length="274" mass="29474">IGPLAILPLLILGIEWAFLLCSGFYLISLIQSLRIRSASTGNMDRERGFFSNLVEGVPYVYKDARLRLIVLMAFLHCGFTMSFESILPVLSVKKFGAVEGSDFSLMMMSIGAGALISVIALSGVRQESTKGRMFLNLGLLSGVAPIILALSVNMPMAIGAAILMGAAQAGFMTLTHTMIQLVTEDNVRGRVGAVYSVHIGGIMASMNLANGALAEISFLEFSFWNGLRNVMPADTMLTVGGLLFVFAVFASWSFQTLRTIYQTGIPIARVAEGE</sequence>
<feature type="transmembrane region" description="Helical" evidence="7">
    <location>
        <begin position="233"/>
        <end position="254"/>
    </location>
</feature>
<evidence type="ECO:0000256" key="4">
    <source>
        <dbReference type="ARBA" id="ARBA00022692"/>
    </source>
</evidence>
<dbReference type="GO" id="GO:0005886">
    <property type="term" value="C:plasma membrane"/>
    <property type="evidence" value="ECO:0007669"/>
    <property type="project" value="UniProtKB-SubCell"/>
</dbReference>
<evidence type="ECO:0000256" key="3">
    <source>
        <dbReference type="ARBA" id="ARBA00022475"/>
    </source>
</evidence>
<dbReference type="AlphaFoldDB" id="A0A382AXA9"/>
<comment type="subcellular location">
    <subcellularLocation>
        <location evidence="1">Cell membrane</location>
        <topology evidence="1">Multi-pass membrane protein</topology>
    </subcellularLocation>
</comment>
<keyword evidence="4 7" id="KW-0812">Transmembrane</keyword>
<keyword evidence="6 7" id="KW-0472">Membrane</keyword>
<keyword evidence="5 7" id="KW-1133">Transmembrane helix</keyword>
<gene>
    <name evidence="8" type="ORF">METZ01_LOCUS158497</name>
</gene>